<keyword evidence="3" id="KW-1185">Reference proteome</keyword>
<accession>A0ABD5XN79</accession>
<gene>
    <name evidence="2" type="ORF">ACFQRB_08215</name>
</gene>
<feature type="compositionally biased region" description="Low complexity" evidence="1">
    <location>
        <begin position="69"/>
        <end position="82"/>
    </location>
</feature>
<organism evidence="2 3">
    <name type="scientific">Halobaculum litoreum</name>
    <dbReference type="NCBI Taxonomy" id="3031998"/>
    <lineage>
        <taxon>Archaea</taxon>
        <taxon>Methanobacteriati</taxon>
        <taxon>Methanobacteriota</taxon>
        <taxon>Stenosarchaea group</taxon>
        <taxon>Halobacteria</taxon>
        <taxon>Halobacteriales</taxon>
        <taxon>Haloferacaceae</taxon>
        <taxon>Halobaculum</taxon>
    </lineage>
</organism>
<name>A0ABD5XN79_9EURY</name>
<dbReference type="AlphaFoldDB" id="A0ABD5XN79"/>
<proteinExistence type="predicted"/>
<feature type="compositionally biased region" description="Basic residues" evidence="1">
    <location>
        <begin position="56"/>
        <end position="68"/>
    </location>
</feature>
<comment type="caution">
    <text evidence="2">The sequence shown here is derived from an EMBL/GenBank/DDBJ whole genome shotgun (WGS) entry which is preliminary data.</text>
</comment>
<dbReference type="EMBL" id="JBHSZG010000001">
    <property type="protein sequence ID" value="MFC7136508.1"/>
    <property type="molecule type" value="Genomic_DNA"/>
</dbReference>
<evidence type="ECO:0000256" key="1">
    <source>
        <dbReference type="SAM" id="MobiDB-lite"/>
    </source>
</evidence>
<evidence type="ECO:0000313" key="2">
    <source>
        <dbReference type="EMBL" id="MFC7136508.1"/>
    </source>
</evidence>
<dbReference type="Proteomes" id="UP001596368">
    <property type="component" value="Unassembled WGS sequence"/>
</dbReference>
<evidence type="ECO:0000313" key="3">
    <source>
        <dbReference type="Proteomes" id="UP001596368"/>
    </source>
</evidence>
<protein>
    <submittedName>
        <fullName evidence="2">Uncharacterized protein</fullName>
    </submittedName>
</protein>
<sequence>MSPTLSIGTALSDGIDRLNTRGGLTLLAVLALLQVVTQVALNSLFEDLTAGSLPSRPRRARTRSRSRYPRASPASSRSSRSR</sequence>
<reference evidence="2 3" key="1">
    <citation type="journal article" date="2019" name="Int. J. Syst. Evol. Microbiol.">
        <title>The Global Catalogue of Microorganisms (GCM) 10K type strain sequencing project: providing services to taxonomists for standard genome sequencing and annotation.</title>
        <authorList>
            <consortium name="The Broad Institute Genomics Platform"/>
            <consortium name="The Broad Institute Genome Sequencing Center for Infectious Disease"/>
            <person name="Wu L."/>
            <person name="Ma J."/>
        </authorList>
    </citation>
    <scope>NUCLEOTIDE SEQUENCE [LARGE SCALE GENOMIC DNA]</scope>
    <source>
        <strain evidence="2 3">DT92</strain>
    </source>
</reference>
<feature type="region of interest" description="Disordered" evidence="1">
    <location>
        <begin position="50"/>
        <end position="82"/>
    </location>
</feature>